<accession>A0AAW3TX95</accession>
<reference evidence="2 3" key="1">
    <citation type="submission" date="2020-08" db="EMBL/GenBank/DDBJ databases">
        <title>Genomic Encyclopedia of Type Strains, Phase IV (KMG-IV): sequencing the most valuable type-strain genomes for metagenomic binning, comparative biology and taxonomic classification.</title>
        <authorList>
            <person name="Goeker M."/>
        </authorList>
    </citation>
    <scope>NUCLEOTIDE SEQUENCE [LARGE SCALE GENOMIC DNA]</scope>
    <source>
        <strain evidence="2 3">DSM 15581</strain>
    </source>
</reference>
<dbReference type="InterPro" id="IPR044925">
    <property type="entry name" value="His-Me_finger_sf"/>
</dbReference>
<dbReference type="InterPro" id="IPR003615">
    <property type="entry name" value="HNH_nuc"/>
</dbReference>
<dbReference type="Proteomes" id="UP000528945">
    <property type="component" value="Unassembled WGS sequence"/>
</dbReference>
<protein>
    <recommendedName>
        <fullName evidence="1">HNH nuclease domain-containing protein</fullName>
    </recommendedName>
</protein>
<evidence type="ECO:0000313" key="3">
    <source>
        <dbReference type="Proteomes" id="UP000528945"/>
    </source>
</evidence>
<proteinExistence type="predicted"/>
<name>A0AAW3TX95_9SPHN</name>
<keyword evidence="3" id="KW-1185">Reference proteome</keyword>
<sequence length="239" mass="26823">MGFRSNGYDTEGCAIIKYDWRSRLWPIWLGTRFVGKRIQAVINCARVLVMTERAEITQQYVASVLSYDADTGKLYWRERDQAMFAGGAYSPARACAAWNAKLAGKEAFTAHSKGYPSGTLLGQRVAAHRLIWLLAYGEIPEFIDHENGDRSDNRLANLRRVSRADNNRNRCISGNNTSGVTGVSWDTHYKKWVAMLKTDTGKKRTHYSASFDDAVAFRARMEAEHGYHPNHGRAKAGAA</sequence>
<dbReference type="RefSeq" id="WP_147035229.1">
    <property type="nucleotide sequence ID" value="NZ_JACIDB010000004.1"/>
</dbReference>
<dbReference type="Gene3D" id="1.20.5.2050">
    <property type="match status" value="1"/>
</dbReference>
<feature type="domain" description="HNH nuclease" evidence="1">
    <location>
        <begin position="126"/>
        <end position="168"/>
    </location>
</feature>
<evidence type="ECO:0000313" key="2">
    <source>
        <dbReference type="EMBL" id="MBB3876089.1"/>
    </source>
</evidence>
<comment type="caution">
    <text evidence="2">The sequence shown here is derived from an EMBL/GenBank/DDBJ whole genome shotgun (WGS) entry which is preliminary data.</text>
</comment>
<dbReference type="EMBL" id="JACIDB010000004">
    <property type="protein sequence ID" value="MBB3876089.1"/>
    <property type="molecule type" value="Genomic_DNA"/>
</dbReference>
<dbReference type="Gene3D" id="3.90.75.20">
    <property type="match status" value="1"/>
</dbReference>
<gene>
    <name evidence="2" type="ORF">GGR47_002335</name>
</gene>
<dbReference type="AlphaFoldDB" id="A0AAW3TX95"/>
<dbReference type="SUPFAM" id="SSF54060">
    <property type="entry name" value="His-Me finger endonucleases"/>
    <property type="match status" value="1"/>
</dbReference>
<organism evidence="2 3">
    <name type="scientific">Sphingomonas aquatilis</name>
    <dbReference type="NCBI Taxonomy" id="93063"/>
    <lineage>
        <taxon>Bacteria</taxon>
        <taxon>Pseudomonadati</taxon>
        <taxon>Pseudomonadota</taxon>
        <taxon>Alphaproteobacteria</taxon>
        <taxon>Sphingomonadales</taxon>
        <taxon>Sphingomonadaceae</taxon>
        <taxon>Sphingomonas</taxon>
    </lineage>
</organism>
<evidence type="ECO:0000259" key="1">
    <source>
        <dbReference type="Pfam" id="PF13392"/>
    </source>
</evidence>
<dbReference type="Pfam" id="PF13392">
    <property type="entry name" value="HNH_3"/>
    <property type="match status" value="1"/>
</dbReference>